<sequence>MLPTEPAALLTAIYSPHSLIRAGLVHLVQQHPRRVVLVGGTDLDPQEPLGPVDVVVYDLARRWGHPDELRQLVAAVPVVGVTREGRDDLTERARAAGVRHVVGEDVSAVGLVDALARVTGHRVVHRHRASHDLTPREREVLNLVGTGLTNAQIADELVLSVNSIKSHLRLAYRKINVTNRQQAVLWAVRSLGTPVPTLN</sequence>
<proteinExistence type="predicted"/>
<dbReference type="AlphaFoldDB" id="A0A6G6WG55"/>
<dbReference type="GO" id="GO:0006355">
    <property type="term" value="P:regulation of DNA-templated transcription"/>
    <property type="evidence" value="ECO:0007669"/>
    <property type="project" value="InterPro"/>
</dbReference>
<dbReference type="EMBL" id="CP049257">
    <property type="protein sequence ID" value="QIG44189.1"/>
    <property type="molecule type" value="Genomic_DNA"/>
</dbReference>
<dbReference type="PANTHER" id="PTHR44688">
    <property type="entry name" value="DNA-BINDING TRANSCRIPTIONAL ACTIVATOR DEVR_DOSR"/>
    <property type="match status" value="1"/>
</dbReference>
<dbReference type="PRINTS" id="PR00038">
    <property type="entry name" value="HTHLUXR"/>
</dbReference>
<keyword evidence="2" id="KW-0238">DNA-binding</keyword>
<dbReference type="SUPFAM" id="SSF52172">
    <property type="entry name" value="CheY-like"/>
    <property type="match status" value="1"/>
</dbReference>
<protein>
    <submittedName>
        <fullName evidence="5">Response regulator transcription factor</fullName>
    </submittedName>
</protein>
<dbReference type="SUPFAM" id="SSF46894">
    <property type="entry name" value="C-terminal effector domain of the bipartite response regulators"/>
    <property type="match status" value="1"/>
</dbReference>
<dbReference type="SMART" id="SM00421">
    <property type="entry name" value="HTH_LUXR"/>
    <property type="match status" value="1"/>
</dbReference>
<evidence type="ECO:0000313" key="5">
    <source>
        <dbReference type="EMBL" id="QIG44189.1"/>
    </source>
</evidence>
<dbReference type="CDD" id="cd06170">
    <property type="entry name" value="LuxR_C_like"/>
    <property type="match status" value="1"/>
</dbReference>
<dbReference type="Pfam" id="PF00196">
    <property type="entry name" value="GerE"/>
    <property type="match status" value="1"/>
</dbReference>
<evidence type="ECO:0000313" key="6">
    <source>
        <dbReference type="Proteomes" id="UP000502996"/>
    </source>
</evidence>
<dbReference type="Proteomes" id="UP000502996">
    <property type="component" value="Chromosome"/>
</dbReference>
<dbReference type="Gene3D" id="3.40.50.2300">
    <property type="match status" value="1"/>
</dbReference>
<dbReference type="PROSITE" id="PS50043">
    <property type="entry name" value="HTH_LUXR_2"/>
    <property type="match status" value="1"/>
</dbReference>
<dbReference type="InterPro" id="IPR011006">
    <property type="entry name" value="CheY-like_superfamily"/>
</dbReference>
<evidence type="ECO:0000256" key="1">
    <source>
        <dbReference type="ARBA" id="ARBA00023015"/>
    </source>
</evidence>
<feature type="domain" description="HTH luxR-type" evidence="4">
    <location>
        <begin position="126"/>
        <end position="191"/>
    </location>
</feature>
<evidence type="ECO:0000259" key="4">
    <source>
        <dbReference type="PROSITE" id="PS50043"/>
    </source>
</evidence>
<reference evidence="5 6" key="1">
    <citation type="submission" date="2020-02" db="EMBL/GenBank/DDBJ databases">
        <title>Full genome sequence of Nocardioides sp. R-3366.</title>
        <authorList>
            <person name="Im W.-T."/>
        </authorList>
    </citation>
    <scope>NUCLEOTIDE SEQUENCE [LARGE SCALE GENOMIC DNA]</scope>
    <source>
        <strain evidence="5 6">R-3366</strain>
    </source>
</reference>
<organism evidence="5 6">
    <name type="scientific">Nocardioides anomalus</name>
    <dbReference type="NCBI Taxonomy" id="2712223"/>
    <lineage>
        <taxon>Bacteria</taxon>
        <taxon>Bacillati</taxon>
        <taxon>Actinomycetota</taxon>
        <taxon>Actinomycetes</taxon>
        <taxon>Propionibacteriales</taxon>
        <taxon>Nocardioidaceae</taxon>
        <taxon>Nocardioides</taxon>
    </lineage>
</organism>
<keyword evidence="6" id="KW-1185">Reference proteome</keyword>
<dbReference type="GO" id="GO:0003677">
    <property type="term" value="F:DNA binding"/>
    <property type="evidence" value="ECO:0007669"/>
    <property type="project" value="UniProtKB-KW"/>
</dbReference>
<evidence type="ECO:0000256" key="3">
    <source>
        <dbReference type="ARBA" id="ARBA00023163"/>
    </source>
</evidence>
<dbReference type="InterPro" id="IPR000792">
    <property type="entry name" value="Tscrpt_reg_LuxR_C"/>
</dbReference>
<keyword evidence="1" id="KW-0805">Transcription regulation</keyword>
<dbReference type="RefSeq" id="WP_165235151.1">
    <property type="nucleotide sequence ID" value="NZ_CP049257.1"/>
</dbReference>
<keyword evidence="3" id="KW-0804">Transcription</keyword>
<gene>
    <name evidence="5" type="ORF">G5V58_16660</name>
</gene>
<dbReference type="InterPro" id="IPR016032">
    <property type="entry name" value="Sig_transdc_resp-reg_C-effctor"/>
</dbReference>
<name>A0A6G6WG55_9ACTN</name>
<dbReference type="PANTHER" id="PTHR44688:SF16">
    <property type="entry name" value="DNA-BINDING TRANSCRIPTIONAL ACTIVATOR DEVR_DOSR"/>
    <property type="match status" value="1"/>
</dbReference>
<dbReference type="KEGG" id="nano:G5V58_16660"/>
<evidence type="ECO:0000256" key="2">
    <source>
        <dbReference type="ARBA" id="ARBA00023125"/>
    </source>
</evidence>
<accession>A0A6G6WG55</accession>